<comment type="caution">
    <text evidence="1">The sequence shown here is derived from an EMBL/GenBank/DDBJ whole genome shotgun (WGS) entry which is preliminary data.</text>
</comment>
<dbReference type="AlphaFoldDB" id="A0A367J5M3"/>
<evidence type="ECO:0000313" key="2">
    <source>
        <dbReference type="Proteomes" id="UP000253551"/>
    </source>
</evidence>
<sequence>YPKHTEADLYVTDQDDIPRHITDHAVTKLAEIPIKMPLLPNVKPGTRMDVTIEFVLRSTEIKMIVCLAGTISEHVLSDC</sequence>
<gene>
    <name evidence="1" type="ORF">CU098_000680</name>
</gene>
<dbReference type="EMBL" id="PJQM01004235">
    <property type="protein sequence ID" value="RCH85195.1"/>
    <property type="molecule type" value="Genomic_DNA"/>
</dbReference>
<dbReference type="STRING" id="4846.A0A367J5M3"/>
<evidence type="ECO:0000313" key="1">
    <source>
        <dbReference type="EMBL" id="RCH85195.1"/>
    </source>
</evidence>
<name>A0A367J5M3_RHIST</name>
<keyword evidence="2" id="KW-1185">Reference proteome</keyword>
<reference evidence="1 2" key="1">
    <citation type="journal article" date="2018" name="G3 (Bethesda)">
        <title>Phylogenetic and Phylogenomic Definition of Rhizopus Species.</title>
        <authorList>
            <person name="Gryganskyi A.P."/>
            <person name="Golan J."/>
            <person name="Dolatabadi S."/>
            <person name="Mondo S."/>
            <person name="Robb S."/>
            <person name="Idnurm A."/>
            <person name="Muszewska A."/>
            <person name="Steczkiewicz K."/>
            <person name="Masonjones S."/>
            <person name="Liao H.L."/>
            <person name="Gajdeczka M.T."/>
            <person name="Anike F."/>
            <person name="Vuek A."/>
            <person name="Anishchenko I.M."/>
            <person name="Voigt K."/>
            <person name="de Hoog G.S."/>
            <person name="Smith M.E."/>
            <person name="Heitman J."/>
            <person name="Vilgalys R."/>
            <person name="Stajich J.E."/>
        </authorList>
    </citation>
    <scope>NUCLEOTIDE SEQUENCE [LARGE SCALE GENOMIC DNA]</scope>
    <source>
        <strain evidence="1 2">LSU 92-RS-03</strain>
    </source>
</reference>
<feature type="non-terminal residue" evidence="1">
    <location>
        <position position="1"/>
    </location>
</feature>
<dbReference type="Proteomes" id="UP000253551">
    <property type="component" value="Unassembled WGS sequence"/>
</dbReference>
<organism evidence="1 2">
    <name type="scientific">Rhizopus stolonifer</name>
    <name type="common">Rhizopus nigricans</name>
    <dbReference type="NCBI Taxonomy" id="4846"/>
    <lineage>
        <taxon>Eukaryota</taxon>
        <taxon>Fungi</taxon>
        <taxon>Fungi incertae sedis</taxon>
        <taxon>Mucoromycota</taxon>
        <taxon>Mucoromycotina</taxon>
        <taxon>Mucoromycetes</taxon>
        <taxon>Mucorales</taxon>
        <taxon>Mucorineae</taxon>
        <taxon>Rhizopodaceae</taxon>
        <taxon>Rhizopus</taxon>
    </lineage>
</organism>
<protein>
    <submittedName>
        <fullName evidence="1">Uncharacterized protein</fullName>
    </submittedName>
</protein>
<accession>A0A367J5M3</accession>
<proteinExistence type="predicted"/>